<feature type="compositionally biased region" description="Basic and acidic residues" evidence="1">
    <location>
        <begin position="47"/>
        <end position="69"/>
    </location>
</feature>
<feature type="compositionally biased region" description="Polar residues" evidence="1">
    <location>
        <begin position="185"/>
        <end position="206"/>
    </location>
</feature>
<feature type="region of interest" description="Disordered" evidence="1">
    <location>
        <begin position="1"/>
        <end position="20"/>
    </location>
</feature>
<evidence type="ECO:0000313" key="3">
    <source>
        <dbReference type="Proteomes" id="UP000324585"/>
    </source>
</evidence>
<dbReference type="EMBL" id="VRMN01000001">
    <property type="protein sequence ID" value="KAA8499798.1"/>
    <property type="molecule type" value="Genomic_DNA"/>
</dbReference>
<evidence type="ECO:0000313" key="2">
    <source>
        <dbReference type="EMBL" id="KAA8499798.1"/>
    </source>
</evidence>
<feature type="region of interest" description="Disordered" evidence="1">
    <location>
        <begin position="26"/>
        <end position="122"/>
    </location>
</feature>
<gene>
    <name evidence="2" type="ORF">FVE85_7383</name>
</gene>
<feature type="compositionally biased region" description="Basic and acidic residues" evidence="1">
    <location>
        <begin position="109"/>
        <end position="122"/>
    </location>
</feature>
<feature type="region of interest" description="Disordered" evidence="1">
    <location>
        <begin position="161"/>
        <end position="223"/>
    </location>
</feature>
<dbReference type="Proteomes" id="UP000324585">
    <property type="component" value="Unassembled WGS sequence"/>
</dbReference>
<feature type="compositionally biased region" description="Polar residues" evidence="1">
    <location>
        <begin position="70"/>
        <end position="100"/>
    </location>
</feature>
<organism evidence="2 3">
    <name type="scientific">Porphyridium purpureum</name>
    <name type="common">Red alga</name>
    <name type="synonym">Porphyridium cruentum</name>
    <dbReference type="NCBI Taxonomy" id="35688"/>
    <lineage>
        <taxon>Eukaryota</taxon>
        <taxon>Rhodophyta</taxon>
        <taxon>Bangiophyceae</taxon>
        <taxon>Porphyridiales</taxon>
        <taxon>Porphyridiaceae</taxon>
        <taxon>Porphyridium</taxon>
    </lineage>
</organism>
<evidence type="ECO:0000256" key="1">
    <source>
        <dbReference type="SAM" id="MobiDB-lite"/>
    </source>
</evidence>
<reference evidence="3" key="1">
    <citation type="journal article" date="2019" name="Nat. Commun.">
        <title>Expansion of phycobilisome linker gene families in mesophilic red algae.</title>
        <authorList>
            <person name="Lee J."/>
            <person name="Kim D."/>
            <person name="Bhattacharya D."/>
            <person name="Yoon H.S."/>
        </authorList>
    </citation>
    <scope>NUCLEOTIDE SEQUENCE [LARGE SCALE GENOMIC DNA]</scope>
    <source>
        <strain evidence="3">CCMP 1328</strain>
    </source>
</reference>
<feature type="compositionally biased region" description="Polar residues" evidence="1">
    <location>
        <begin position="26"/>
        <end position="40"/>
    </location>
</feature>
<dbReference type="AlphaFoldDB" id="A0A5J4Z9H7"/>
<accession>A0A5J4Z9H7</accession>
<keyword evidence="3" id="KW-1185">Reference proteome</keyword>
<name>A0A5J4Z9H7_PORPP</name>
<protein>
    <submittedName>
        <fullName evidence="2">Uncharacterized protein</fullName>
    </submittedName>
</protein>
<proteinExistence type="predicted"/>
<comment type="caution">
    <text evidence="2">The sequence shown here is derived from an EMBL/GenBank/DDBJ whole genome shotgun (WGS) entry which is preliminary data.</text>
</comment>
<feature type="compositionally biased region" description="Basic and acidic residues" evidence="1">
    <location>
        <begin position="164"/>
        <end position="179"/>
    </location>
</feature>
<sequence length="223" mass="23555">MGLFSCFGKGKKDNDADGATNKATAVKSENASGAATNVISANAGGGDKNRDPKDVGSGKKDGADVRDPDLSNNVPVQAKNSENATSPHGNAQNASSSNPVNAELNVGNEAKESAADMSEAQRREAEYLAMEREQQKKLVIRVSKWVADAEQFKESWATLGTPIDDIHNLEDFSDDESRPAAKQSAGRSNSEDQTTMDKTQQSSNRIPSAAGPGSEELSGARKE</sequence>